<evidence type="ECO:0000313" key="1">
    <source>
        <dbReference type="EMBL" id="UOQ64855.1"/>
    </source>
</evidence>
<dbReference type="RefSeq" id="WP_245118862.1">
    <property type="nucleotide sequence ID" value="NZ_CP095061.1"/>
</dbReference>
<sequence length="483" mass="55845">MPKEFTFNTRQLFVPANISNLSAFLTSQGWTQRQIDDHQDKIAYTLNRILTAPLYNKRIGAGDYVAINHDVLANVIGNRYVKFVLDTLLSAGAIECDNMYSKKSGKSYGYRITEQVDSKPVGLLIFKQETFGRKLAAWTEKMEVELRKDRFLNRIHKDMKNLRIHHREARRHNETVYEATQDFIVNNCATLDTTKVKHRAYTGLLDEAMAISELIHLPSFKKLTKVLKHGQKEDPTLTVYKTMMRTILKSYSKNLIAIDKLHTLNIKVPIRPDKLSRVYTILTNLSSQLRPFLYHVKHPEETLVNLDIANSQPFLLSLLLVKRYDSHDLPGDVKHYIELTSSGKFYEFVAQANNVHMRTKRERRDFKTKFFASIFFCKNKHTESSKIGKWFRDTFPKVYQLIYDYKLTDHAELAVAMQKEEARIILDTVVARLQPYKIWAASIHDSIICLESDATLVHAIMTNAFQASYGLNPTITPEPLKPK</sequence>
<accession>A0ABY4G1V6</accession>
<dbReference type="Proteomes" id="UP000830401">
    <property type="component" value="Chromosome"/>
</dbReference>
<protein>
    <recommendedName>
        <fullName evidence="3">DNA-directed DNA polymerase family A palm domain-containing protein</fullName>
    </recommendedName>
</protein>
<organism evidence="1 2">
    <name type="scientific">Hymenobacter volaticus</name>
    <dbReference type="NCBI Taxonomy" id="2932254"/>
    <lineage>
        <taxon>Bacteria</taxon>
        <taxon>Pseudomonadati</taxon>
        <taxon>Bacteroidota</taxon>
        <taxon>Cytophagia</taxon>
        <taxon>Cytophagales</taxon>
        <taxon>Hymenobacteraceae</taxon>
        <taxon>Hymenobacter</taxon>
    </lineage>
</organism>
<name>A0ABY4G1V6_9BACT</name>
<evidence type="ECO:0008006" key="3">
    <source>
        <dbReference type="Google" id="ProtNLM"/>
    </source>
</evidence>
<reference evidence="1" key="1">
    <citation type="submission" date="2022-04" db="EMBL/GenBank/DDBJ databases">
        <title>Hymenobacter sp. isolated from the air.</title>
        <authorList>
            <person name="Won M."/>
            <person name="Lee C.-M."/>
            <person name="Woen H.-Y."/>
            <person name="Kwon S.-W."/>
        </authorList>
    </citation>
    <scope>NUCLEOTIDE SEQUENCE</scope>
    <source>
        <strain evidence="1">5420S-77</strain>
    </source>
</reference>
<evidence type="ECO:0000313" key="2">
    <source>
        <dbReference type="Proteomes" id="UP000830401"/>
    </source>
</evidence>
<keyword evidence="2" id="KW-1185">Reference proteome</keyword>
<proteinExistence type="predicted"/>
<dbReference type="EMBL" id="CP095061">
    <property type="protein sequence ID" value="UOQ64855.1"/>
    <property type="molecule type" value="Genomic_DNA"/>
</dbReference>
<gene>
    <name evidence="1" type="ORF">MUN86_14930</name>
</gene>